<protein>
    <submittedName>
        <fullName evidence="4">Peptidylprolyl isomerase</fullName>
    </submittedName>
</protein>
<dbReference type="AlphaFoldDB" id="A0A255Z9V5"/>
<keyword evidence="1 4" id="KW-0413">Isomerase</keyword>
<feature type="chain" id="PRO_5012061374" evidence="2">
    <location>
        <begin position="24"/>
        <end position="655"/>
    </location>
</feature>
<dbReference type="InterPro" id="IPR000297">
    <property type="entry name" value="PPIase_PpiC"/>
</dbReference>
<evidence type="ECO:0000313" key="5">
    <source>
        <dbReference type="Proteomes" id="UP000216605"/>
    </source>
</evidence>
<keyword evidence="5" id="KW-1185">Reference proteome</keyword>
<dbReference type="SUPFAM" id="SSF54534">
    <property type="entry name" value="FKBP-like"/>
    <property type="match status" value="2"/>
</dbReference>
<evidence type="ECO:0000256" key="1">
    <source>
        <dbReference type="PROSITE-ProRule" id="PRU00278"/>
    </source>
</evidence>
<evidence type="ECO:0000256" key="2">
    <source>
        <dbReference type="SAM" id="SignalP"/>
    </source>
</evidence>
<proteinExistence type="predicted"/>
<name>A0A255Z9V5_9FLAO</name>
<feature type="domain" description="PpiC" evidence="3">
    <location>
        <begin position="229"/>
        <end position="333"/>
    </location>
</feature>
<dbReference type="GO" id="GO:0003755">
    <property type="term" value="F:peptidyl-prolyl cis-trans isomerase activity"/>
    <property type="evidence" value="ECO:0007669"/>
    <property type="project" value="UniProtKB-KW"/>
</dbReference>
<dbReference type="PANTHER" id="PTHR47245">
    <property type="entry name" value="PEPTIDYLPROLYL ISOMERASE"/>
    <property type="match status" value="1"/>
</dbReference>
<dbReference type="OrthoDB" id="14196at2"/>
<keyword evidence="1" id="KW-0697">Rotamase</keyword>
<dbReference type="InterPro" id="IPR050245">
    <property type="entry name" value="PrsA_foldase"/>
</dbReference>
<comment type="caution">
    <text evidence="4">The sequence shown here is derived from an EMBL/GenBank/DDBJ whole genome shotgun (WGS) entry which is preliminary data.</text>
</comment>
<dbReference type="Pfam" id="PF13616">
    <property type="entry name" value="Rotamase_3"/>
    <property type="match status" value="1"/>
</dbReference>
<accession>A0A255Z9V5</accession>
<dbReference type="RefSeq" id="WP_094414291.1">
    <property type="nucleotide sequence ID" value="NZ_NOXV01000251.1"/>
</dbReference>
<dbReference type="EMBL" id="NOXV01000251">
    <property type="protein sequence ID" value="OYQ37645.1"/>
    <property type="molecule type" value="Genomic_DNA"/>
</dbReference>
<dbReference type="PANTHER" id="PTHR47245:SF2">
    <property type="entry name" value="PEPTIDYL-PROLYL CIS-TRANS ISOMERASE HP_0175-RELATED"/>
    <property type="match status" value="1"/>
</dbReference>
<dbReference type="Gene3D" id="3.10.50.40">
    <property type="match status" value="2"/>
</dbReference>
<feature type="domain" description="PpiC" evidence="3">
    <location>
        <begin position="122"/>
        <end position="224"/>
    </location>
</feature>
<sequence>MKLKQALLGISLFILAASFAQQAKKEVLFTIDGKPYYTDEFIRVYNKNLDLVKDDSQKDLNNYLDLFIGYKLKVNKAYKLGLQEGAQYKAELKSYRNQLSRNYLTDTKVTKELIDEAYTRSLKEIKAQHILVLVDENALPSDTLKAYNKIIDIRKKALAGEDFGALAAQFSEDPSAKENKGDLGYFSVFRMVYPFETGAYKTPMGQISKPVRTRFGYHLIKVNDMRDNRGEITVAHIMIMKPKEGDTQAEEKARETINDIYQKLKQGEDFSSLATQFSQDKSSAANGGQLARFGSGELSAVEFEDAAFALQKPGDITAPFQTQFGWHIVKLVEKHGVKPQADVQADFENRIRRDDRSRLITASLNEKLRKKYTVKKEAKAYANAVKVIDNNIYSQTWKAPKEGFDETILTINNHKKLSAQTYLDYVAAQQRMELTTKPVARLAEVLFNQFRDDQLNLYYNENLEAEFPEFAIVMEEYRDGLLLFDLMEKEIWEKAKTDTLGLENYYKAHKDNYQWKDRVEADVYSSTKEDVIKQARKLLKQGKNAEVIKQKLNKEGKVEVMEKSGTFEQESNALPKQQKWQEGLTDIIKEGGYYYVIRVKKVLPKGPKTFEETKGRVINDYQQYLESNWVGNLKQEFNVQVNKDVFENIKKQLNR</sequence>
<evidence type="ECO:0000313" key="4">
    <source>
        <dbReference type="EMBL" id="OYQ37645.1"/>
    </source>
</evidence>
<keyword evidence="2" id="KW-0732">Signal</keyword>
<evidence type="ECO:0000259" key="3">
    <source>
        <dbReference type="PROSITE" id="PS50198"/>
    </source>
</evidence>
<organism evidence="4 5">
    <name type="scientific">Flavobacterium cyanobacteriorum</name>
    <dbReference type="NCBI Taxonomy" id="2022802"/>
    <lineage>
        <taxon>Bacteria</taxon>
        <taxon>Pseudomonadati</taxon>
        <taxon>Bacteroidota</taxon>
        <taxon>Flavobacteriia</taxon>
        <taxon>Flavobacteriales</taxon>
        <taxon>Flavobacteriaceae</taxon>
        <taxon>Flavobacterium</taxon>
    </lineage>
</organism>
<feature type="signal peptide" evidence="2">
    <location>
        <begin position="1"/>
        <end position="23"/>
    </location>
</feature>
<gene>
    <name evidence="4" type="ORF">CHU92_07755</name>
</gene>
<dbReference type="Pfam" id="PF13145">
    <property type="entry name" value="Rotamase_2"/>
    <property type="match status" value="1"/>
</dbReference>
<dbReference type="Pfam" id="PF00639">
    <property type="entry name" value="Rotamase"/>
    <property type="match status" value="1"/>
</dbReference>
<dbReference type="InterPro" id="IPR046357">
    <property type="entry name" value="PPIase_dom_sf"/>
</dbReference>
<reference evidence="4 5" key="1">
    <citation type="submission" date="2017-07" db="EMBL/GenBank/DDBJ databases">
        <title>Flavobacterium cyanobacteriorum sp. nov., isolated from cyanobacterial aggregates in a eutrophic lake.</title>
        <authorList>
            <person name="Cai H."/>
        </authorList>
    </citation>
    <scope>NUCLEOTIDE SEQUENCE [LARGE SCALE GENOMIC DNA]</scope>
    <source>
        <strain evidence="4 5">TH021</strain>
    </source>
</reference>
<dbReference type="Proteomes" id="UP000216605">
    <property type="component" value="Unassembled WGS sequence"/>
</dbReference>
<dbReference type="PROSITE" id="PS50198">
    <property type="entry name" value="PPIC_PPIASE_2"/>
    <property type="match status" value="2"/>
</dbReference>